<dbReference type="PhylomeDB" id="A0A0G4I434"/>
<evidence type="ECO:0000313" key="1">
    <source>
        <dbReference type="EMBL" id="CEM51734.1"/>
    </source>
</evidence>
<gene>
    <name evidence="1" type="ORF">Cvel_10815</name>
</gene>
<accession>A0A0G4I434</accession>
<name>A0A0G4I434_9ALVE</name>
<reference evidence="1" key="1">
    <citation type="submission" date="2014-11" db="EMBL/GenBank/DDBJ databases">
        <authorList>
            <person name="Otto D Thomas"/>
            <person name="Naeem Raeece"/>
        </authorList>
    </citation>
    <scope>NUCLEOTIDE SEQUENCE</scope>
</reference>
<dbReference type="AlphaFoldDB" id="A0A0G4I434"/>
<sequence>MLTAQVGGIAALLPFAPGTSPVFFADSSPQPYQQTGPLSPFRQLSLLSAPAFASDFLPAPTAEPPAGYLTGYPFDQPEPKYWIQGLEDFILPINVLGHCMCRTDEKLQLIIPPNWRVPALVPPLPLAGEPLPDALEGKLFYRICTKERRGWE</sequence>
<organism evidence="1">
    <name type="scientific">Chromera velia CCMP2878</name>
    <dbReference type="NCBI Taxonomy" id="1169474"/>
    <lineage>
        <taxon>Eukaryota</taxon>
        <taxon>Sar</taxon>
        <taxon>Alveolata</taxon>
        <taxon>Colpodellida</taxon>
        <taxon>Chromeraceae</taxon>
        <taxon>Chromera</taxon>
    </lineage>
</organism>
<dbReference type="EMBL" id="CDMZ01005031">
    <property type="protein sequence ID" value="CEM51734.1"/>
    <property type="molecule type" value="Genomic_DNA"/>
</dbReference>
<dbReference type="VEuPathDB" id="CryptoDB:Cvel_10815"/>
<proteinExistence type="predicted"/>
<protein>
    <submittedName>
        <fullName evidence="1">Uncharacterized protein</fullName>
    </submittedName>
</protein>